<dbReference type="EMBL" id="PSRQ01000016">
    <property type="protein sequence ID" value="PWU23992.1"/>
    <property type="molecule type" value="Genomic_DNA"/>
</dbReference>
<dbReference type="HAMAP" id="MF_00362">
    <property type="entry name" value="Ribosomal_uL10"/>
    <property type="match status" value="1"/>
</dbReference>
<organism evidence="6 7">
    <name type="scientific">Candidatus Cerribacteria bacterium 'Amazon FNV 2010 28 9'</name>
    <dbReference type="NCBI Taxonomy" id="2081795"/>
    <lineage>
        <taxon>Bacteria</taxon>
        <taxon>Candidatus Cerribacteria</taxon>
    </lineage>
</organism>
<proteinExistence type="inferred from homology"/>
<dbReference type="InterPro" id="IPR022973">
    <property type="entry name" value="Ribosomal_uL10_bac"/>
</dbReference>
<reference evidence="6 7" key="1">
    <citation type="submission" date="2018-02" db="EMBL/GenBank/DDBJ databases">
        <title>Genomic Reconstructions from Amazon Rainforest and Pasture Soil Reveal Novel Insights into the Physiology of Candidate Phyla in Tropical Sites.</title>
        <authorList>
            <person name="Kroeger M.E."/>
            <person name="Delmont T."/>
            <person name="Eren A.M."/>
            <person name="Guo J."/>
            <person name="Meyer K.M."/>
            <person name="Khan K."/>
            <person name="Rodrigues J.L.M."/>
            <person name="Bohannan B.J.M."/>
            <person name="Tringe S."/>
            <person name="Borges C.D."/>
            <person name="Tiedje J."/>
            <person name="Tsai S.M."/>
            <person name="Nusslein K."/>
        </authorList>
    </citation>
    <scope>NUCLEOTIDE SEQUENCE [LARGE SCALE GENOMIC DNA]</scope>
    <source>
        <strain evidence="6">Amazon FNV 2010 28 9</strain>
    </source>
</reference>
<protein>
    <recommendedName>
        <fullName evidence="4 5">Large ribosomal subunit protein uL10</fullName>
    </recommendedName>
</protein>
<comment type="subunit">
    <text evidence="5">Part of the ribosomal stalk of the 50S ribosomal subunit. The N-terminus interacts with L11 and the large rRNA to form the base of the stalk. The C-terminus forms an elongated spine to which L12 dimers bind in a sequential fashion forming a multimeric L10(L12)X complex.</text>
</comment>
<name>A0A317JPN6_9BACT</name>
<evidence type="ECO:0000313" key="6">
    <source>
        <dbReference type="EMBL" id="PWU23992.1"/>
    </source>
</evidence>
<comment type="similarity">
    <text evidence="1 5">Belongs to the universal ribosomal protein uL10 family.</text>
</comment>
<comment type="function">
    <text evidence="5">Forms part of the ribosomal stalk, playing a central role in the interaction of the ribosome with GTP-bound translation factors.</text>
</comment>
<dbReference type="InterPro" id="IPR001790">
    <property type="entry name" value="Ribosomal_uL10"/>
</dbReference>
<dbReference type="Pfam" id="PF00466">
    <property type="entry name" value="Ribosomal_L10"/>
    <property type="match status" value="1"/>
</dbReference>
<comment type="caution">
    <text evidence="6">The sequence shown here is derived from an EMBL/GenBank/DDBJ whole genome shotgun (WGS) entry which is preliminary data.</text>
</comment>
<keyword evidence="2 5" id="KW-0689">Ribosomal protein</keyword>
<keyword evidence="3 5" id="KW-0687">Ribonucleoprotein</keyword>
<accession>A0A317JPN6</accession>
<evidence type="ECO:0000256" key="1">
    <source>
        <dbReference type="ARBA" id="ARBA00008889"/>
    </source>
</evidence>
<dbReference type="GO" id="GO:0070180">
    <property type="term" value="F:large ribosomal subunit rRNA binding"/>
    <property type="evidence" value="ECO:0007669"/>
    <property type="project" value="UniProtKB-UniRule"/>
</dbReference>
<dbReference type="GO" id="GO:0006412">
    <property type="term" value="P:translation"/>
    <property type="evidence" value="ECO:0007669"/>
    <property type="project" value="UniProtKB-UniRule"/>
</dbReference>
<dbReference type="CDD" id="cd05797">
    <property type="entry name" value="Ribosomal_L10"/>
    <property type="match status" value="1"/>
</dbReference>
<evidence type="ECO:0000256" key="5">
    <source>
        <dbReference type="HAMAP-Rule" id="MF_00362"/>
    </source>
</evidence>
<evidence type="ECO:0000256" key="2">
    <source>
        <dbReference type="ARBA" id="ARBA00022980"/>
    </source>
</evidence>
<dbReference type="Gene3D" id="3.30.70.1730">
    <property type="match status" value="1"/>
</dbReference>
<evidence type="ECO:0000313" key="7">
    <source>
        <dbReference type="Proteomes" id="UP000246104"/>
    </source>
</evidence>
<dbReference type="Proteomes" id="UP000246104">
    <property type="component" value="Unassembled WGS sequence"/>
</dbReference>
<dbReference type="AlphaFoldDB" id="A0A317JPN6"/>
<dbReference type="InterPro" id="IPR043141">
    <property type="entry name" value="Ribosomal_uL10-like_sf"/>
</dbReference>
<dbReference type="GO" id="GO:1990904">
    <property type="term" value="C:ribonucleoprotein complex"/>
    <property type="evidence" value="ECO:0007669"/>
    <property type="project" value="UniProtKB-KW"/>
</dbReference>
<dbReference type="PANTHER" id="PTHR11560">
    <property type="entry name" value="39S RIBOSOMAL PROTEIN L10, MITOCHONDRIAL"/>
    <property type="match status" value="1"/>
</dbReference>
<evidence type="ECO:0000256" key="3">
    <source>
        <dbReference type="ARBA" id="ARBA00023274"/>
    </source>
</evidence>
<gene>
    <name evidence="5 6" type="primary">rplJ</name>
    <name evidence="6" type="ORF">C5B42_01055</name>
</gene>
<evidence type="ECO:0000256" key="4">
    <source>
        <dbReference type="ARBA" id="ARBA00035202"/>
    </source>
</evidence>
<dbReference type="GO" id="GO:0005840">
    <property type="term" value="C:ribosome"/>
    <property type="evidence" value="ECO:0007669"/>
    <property type="project" value="UniProtKB-KW"/>
</dbReference>
<dbReference type="SUPFAM" id="SSF160369">
    <property type="entry name" value="Ribosomal protein L10-like"/>
    <property type="match status" value="1"/>
</dbReference>
<dbReference type="InterPro" id="IPR047865">
    <property type="entry name" value="Ribosomal_uL10_bac_type"/>
</dbReference>
<sequence>MPNNKNIAQTAELEEKVQKAKSIVFTKYAGLSVKQQTKLRSELKKAGAELVVAKNTLLARILKKEALSSTLQGQTATLFSYEDEVKALKVLVQFAKDNTLPEVGEGLMGGEVLSKDQVIALSKLPGKEELIAKMMGSMKAPGNNLVGVLTASIRDLVFVLSAVAKKNA</sequence>
<keyword evidence="5" id="KW-0699">rRNA-binding</keyword>
<keyword evidence="5" id="KW-0694">RNA-binding</keyword>
<dbReference type="NCBIfam" id="NF000955">
    <property type="entry name" value="PRK00099.1-1"/>
    <property type="match status" value="1"/>
</dbReference>
<dbReference type="Gene3D" id="6.10.250.290">
    <property type="match status" value="1"/>
</dbReference>